<feature type="region of interest" description="Disordered" evidence="1">
    <location>
        <begin position="1"/>
        <end position="22"/>
    </location>
</feature>
<name>A0A9W7ZHZ4_9FUNG</name>
<evidence type="ECO:0000256" key="1">
    <source>
        <dbReference type="SAM" id="MobiDB-lite"/>
    </source>
</evidence>
<proteinExistence type="predicted"/>
<evidence type="ECO:0000313" key="3">
    <source>
        <dbReference type="Proteomes" id="UP001150569"/>
    </source>
</evidence>
<dbReference type="OrthoDB" id="3232309at2759"/>
<feature type="region of interest" description="Disordered" evidence="1">
    <location>
        <begin position="194"/>
        <end position="259"/>
    </location>
</feature>
<dbReference type="SUPFAM" id="SSF48097">
    <property type="entry name" value="Regulator of G-protein signaling, RGS"/>
    <property type="match status" value="1"/>
</dbReference>
<dbReference type="InterPro" id="IPR044926">
    <property type="entry name" value="RGS_subdomain_2"/>
</dbReference>
<dbReference type="PANTHER" id="PTHR39466:SF1">
    <property type="entry name" value="RGS DOMAIN-CONTAINING PROTEIN"/>
    <property type="match status" value="1"/>
</dbReference>
<evidence type="ECO:0000313" key="2">
    <source>
        <dbReference type="EMBL" id="KAJ1909567.1"/>
    </source>
</evidence>
<dbReference type="Gene3D" id="1.10.167.10">
    <property type="entry name" value="Regulator of G-protein Signalling 4, domain 2"/>
    <property type="match status" value="1"/>
</dbReference>
<dbReference type="PANTHER" id="PTHR39466">
    <property type="entry name" value="RGS DOMAIN-CONTAINING PROTEIN"/>
    <property type="match status" value="1"/>
</dbReference>
<reference evidence="2" key="1">
    <citation type="submission" date="2022-07" db="EMBL/GenBank/DDBJ databases">
        <title>Phylogenomic reconstructions and comparative analyses of Kickxellomycotina fungi.</title>
        <authorList>
            <person name="Reynolds N.K."/>
            <person name="Stajich J.E."/>
            <person name="Barry K."/>
            <person name="Grigoriev I.V."/>
            <person name="Crous P."/>
            <person name="Smith M.E."/>
        </authorList>
    </citation>
    <scope>NUCLEOTIDE SEQUENCE</scope>
    <source>
        <strain evidence="2">RSA 861</strain>
    </source>
</reference>
<dbReference type="EMBL" id="JANBPT010001181">
    <property type="protein sequence ID" value="KAJ1909567.1"/>
    <property type="molecule type" value="Genomic_DNA"/>
</dbReference>
<keyword evidence="3" id="KW-1185">Reference proteome</keyword>
<dbReference type="InterPro" id="IPR036305">
    <property type="entry name" value="RGS_sf"/>
</dbReference>
<organism evidence="2 3">
    <name type="scientific">Tieghemiomyces parasiticus</name>
    <dbReference type="NCBI Taxonomy" id="78921"/>
    <lineage>
        <taxon>Eukaryota</taxon>
        <taxon>Fungi</taxon>
        <taxon>Fungi incertae sedis</taxon>
        <taxon>Zoopagomycota</taxon>
        <taxon>Kickxellomycotina</taxon>
        <taxon>Dimargaritomycetes</taxon>
        <taxon>Dimargaritales</taxon>
        <taxon>Dimargaritaceae</taxon>
        <taxon>Tieghemiomyces</taxon>
    </lineage>
</organism>
<accession>A0A9W7ZHZ4</accession>
<comment type="caution">
    <text evidence="2">The sequence shown here is derived from an EMBL/GenBank/DDBJ whole genome shotgun (WGS) entry which is preliminary data.</text>
</comment>
<dbReference type="AlphaFoldDB" id="A0A9W7ZHZ4"/>
<protein>
    <recommendedName>
        <fullName evidence="4">RGS domain-containing protein</fullName>
    </recommendedName>
</protein>
<gene>
    <name evidence="2" type="ORF">IWQ60_011103</name>
</gene>
<evidence type="ECO:0008006" key="4">
    <source>
        <dbReference type="Google" id="ProtNLM"/>
    </source>
</evidence>
<sequence length="332" mass="37710">MSLIRNLGDKQRKSPRASVDKPLPSVPRRIRLEDILCGCTQGVVSLPNFRRFLLTREHSVENLNFYEWYIVYCARWSTLNRDLQDLSPALDYYPTSQELPHFALAEQEMVPFNPRPPSLEHALGKDGRRNNSSASLVHDSFDIDRTRPTKVGITVQARIYLGELSNDRLSMARPPFLVALETALTPDVDGDLADSDSEYSISPRSSNVSSRKSSAAERSKSPLAHLKALAEKPSYSDTDLPARGTSMSSTTSGPRRQPFRREIDHCVGRFFSAYSPDELNIPQQIREQVVRESKYTTHPAIFEAAFREILKMLSRSVQDHFLKYAEQQYFAD</sequence>
<feature type="compositionally biased region" description="Low complexity" evidence="1">
    <location>
        <begin position="200"/>
        <end position="213"/>
    </location>
</feature>
<dbReference type="Proteomes" id="UP001150569">
    <property type="component" value="Unassembled WGS sequence"/>
</dbReference>
<feature type="compositionally biased region" description="Polar residues" evidence="1">
    <location>
        <begin position="245"/>
        <end position="254"/>
    </location>
</feature>